<sequence>MGSKERLLIPYDSIEDHLQCSICLSAIRGAVLTPCGHRYCTKCITEWVGRNHSCPCCNSALQEPQFYYDVQFDSLIEAILIERDNAEQNYFDEMFTTESSSNGANNDRPSSSQFEHILKSHLKSTLMSHQRYFSKLREDFQRKVQLLDLRIASEDVIEDGMESGQESVKANLEKNLGEMSVTVYIAGKDLRIKDVLIKPDDSLTVIKPFVEAALQERCDELLNWNDVAGSRLVFSPLSKKDHYDVDRVLEILPTLQDVHLVSWDSKPFFQCNLRPGSEIVLKDVFKSQSDLPKRCFAKVYKESGRQPVDYFSCENCNIKCEYWGISPNNQGLLKNEEQPFCYARDSHYTVRHILIECPDFQDTRRKYFTVTDLYRLFREVNPSRIVGYLKDLGVYGNI</sequence>
<keyword evidence="1" id="KW-0479">Metal-binding</keyword>
<evidence type="ECO:0000256" key="1">
    <source>
        <dbReference type="ARBA" id="ARBA00022723"/>
    </source>
</evidence>
<accession>A0AAV4BJ89</accession>
<dbReference type="PANTHER" id="PTHR44080">
    <property type="entry name" value="E3 UBIQUITIN-PROTEIN LIGASE COP1"/>
    <property type="match status" value="1"/>
</dbReference>
<dbReference type="Pfam" id="PF13920">
    <property type="entry name" value="zf-C3HC4_3"/>
    <property type="match status" value="1"/>
</dbReference>
<dbReference type="InterPro" id="IPR013083">
    <property type="entry name" value="Znf_RING/FYVE/PHD"/>
</dbReference>
<reference evidence="6 7" key="1">
    <citation type="journal article" date="2021" name="Elife">
        <title>Chloroplast acquisition without the gene transfer in kleptoplastic sea slugs, Plakobranchus ocellatus.</title>
        <authorList>
            <person name="Maeda T."/>
            <person name="Takahashi S."/>
            <person name="Yoshida T."/>
            <person name="Shimamura S."/>
            <person name="Takaki Y."/>
            <person name="Nagai Y."/>
            <person name="Toyoda A."/>
            <person name="Suzuki Y."/>
            <person name="Arimoto A."/>
            <person name="Ishii H."/>
            <person name="Satoh N."/>
            <person name="Nishiyama T."/>
            <person name="Hasebe M."/>
            <person name="Maruyama T."/>
            <person name="Minagawa J."/>
            <person name="Obokata J."/>
            <person name="Shigenobu S."/>
        </authorList>
    </citation>
    <scope>NUCLEOTIDE SEQUENCE [LARGE SCALE GENOMIC DNA]</scope>
</reference>
<keyword evidence="6" id="KW-0675">Receptor</keyword>
<evidence type="ECO:0000313" key="7">
    <source>
        <dbReference type="Proteomes" id="UP000735302"/>
    </source>
</evidence>
<dbReference type="PROSITE" id="PS00518">
    <property type="entry name" value="ZF_RING_1"/>
    <property type="match status" value="1"/>
</dbReference>
<proteinExistence type="predicted"/>
<protein>
    <submittedName>
        <fullName evidence="6">Tnf receptor-associated factor 6</fullName>
    </submittedName>
</protein>
<evidence type="ECO:0000256" key="4">
    <source>
        <dbReference type="PROSITE-ProRule" id="PRU00175"/>
    </source>
</evidence>
<feature type="domain" description="RING-type" evidence="5">
    <location>
        <begin position="20"/>
        <end position="58"/>
    </location>
</feature>
<dbReference type="EMBL" id="BLXT01005060">
    <property type="protein sequence ID" value="GFO19233.1"/>
    <property type="molecule type" value="Genomic_DNA"/>
</dbReference>
<keyword evidence="3" id="KW-0862">Zinc</keyword>
<evidence type="ECO:0000259" key="5">
    <source>
        <dbReference type="PROSITE" id="PS50089"/>
    </source>
</evidence>
<dbReference type="PROSITE" id="PS50089">
    <property type="entry name" value="ZF_RING_2"/>
    <property type="match status" value="1"/>
</dbReference>
<dbReference type="InterPro" id="IPR042755">
    <property type="entry name" value="COP1"/>
</dbReference>
<name>A0AAV4BJ89_9GAST</name>
<organism evidence="6 7">
    <name type="scientific">Plakobranchus ocellatus</name>
    <dbReference type="NCBI Taxonomy" id="259542"/>
    <lineage>
        <taxon>Eukaryota</taxon>
        <taxon>Metazoa</taxon>
        <taxon>Spiralia</taxon>
        <taxon>Lophotrochozoa</taxon>
        <taxon>Mollusca</taxon>
        <taxon>Gastropoda</taxon>
        <taxon>Heterobranchia</taxon>
        <taxon>Euthyneura</taxon>
        <taxon>Panpulmonata</taxon>
        <taxon>Sacoglossa</taxon>
        <taxon>Placobranchoidea</taxon>
        <taxon>Plakobranchidae</taxon>
        <taxon>Plakobranchus</taxon>
    </lineage>
</organism>
<dbReference type="GO" id="GO:0008270">
    <property type="term" value="F:zinc ion binding"/>
    <property type="evidence" value="ECO:0007669"/>
    <property type="project" value="UniProtKB-KW"/>
</dbReference>
<keyword evidence="2 4" id="KW-0863">Zinc-finger</keyword>
<dbReference type="InterPro" id="IPR001841">
    <property type="entry name" value="Znf_RING"/>
</dbReference>
<keyword evidence="7" id="KW-1185">Reference proteome</keyword>
<evidence type="ECO:0000313" key="6">
    <source>
        <dbReference type="EMBL" id="GFO19233.1"/>
    </source>
</evidence>
<comment type="caution">
    <text evidence="6">The sequence shown here is derived from an EMBL/GenBank/DDBJ whole genome shotgun (WGS) entry which is preliminary data.</text>
</comment>
<dbReference type="SMART" id="SM00184">
    <property type="entry name" value="RING"/>
    <property type="match status" value="1"/>
</dbReference>
<dbReference type="SUPFAM" id="SSF57850">
    <property type="entry name" value="RING/U-box"/>
    <property type="match status" value="1"/>
</dbReference>
<dbReference type="AlphaFoldDB" id="A0AAV4BJ89"/>
<dbReference type="Gene3D" id="3.30.40.10">
    <property type="entry name" value="Zinc/RING finger domain, C3HC4 (zinc finger)"/>
    <property type="match status" value="1"/>
</dbReference>
<evidence type="ECO:0000256" key="3">
    <source>
        <dbReference type="ARBA" id="ARBA00022833"/>
    </source>
</evidence>
<evidence type="ECO:0000256" key="2">
    <source>
        <dbReference type="ARBA" id="ARBA00022771"/>
    </source>
</evidence>
<dbReference type="Proteomes" id="UP000735302">
    <property type="component" value="Unassembled WGS sequence"/>
</dbReference>
<dbReference type="GO" id="GO:0061630">
    <property type="term" value="F:ubiquitin protein ligase activity"/>
    <property type="evidence" value="ECO:0007669"/>
    <property type="project" value="InterPro"/>
</dbReference>
<dbReference type="InterPro" id="IPR017907">
    <property type="entry name" value="Znf_RING_CS"/>
</dbReference>
<gene>
    <name evidence="6" type="ORF">PoB_004573800</name>
</gene>